<dbReference type="RefSeq" id="WP_243478382.1">
    <property type="nucleotide sequence ID" value="NZ_CP063982.1"/>
</dbReference>
<evidence type="ECO:0000256" key="1">
    <source>
        <dbReference type="ARBA" id="ARBA00006987"/>
    </source>
</evidence>
<feature type="signal peptide" evidence="2">
    <location>
        <begin position="1"/>
        <end position="28"/>
    </location>
</feature>
<feature type="chain" id="PRO_5046603787" evidence="2">
    <location>
        <begin position="29"/>
        <end position="331"/>
    </location>
</feature>
<evidence type="ECO:0000313" key="4">
    <source>
        <dbReference type="Proteomes" id="UP000831607"/>
    </source>
</evidence>
<evidence type="ECO:0000313" key="3">
    <source>
        <dbReference type="EMBL" id="UOD49988.1"/>
    </source>
</evidence>
<dbReference type="SUPFAM" id="SSF53850">
    <property type="entry name" value="Periplasmic binding protein-like II"/>
    <property type="match status" value="1"/>
</dbReference>
<dbReference type="CDD" id="cd07012">
    <property type="entry name" value="PBP2_Bug_TTT"/>
    <property type="match status" value="1"/>
</dbReference>
<dbReference type="PANTHER" id="PTHR42928:SF5">
    <property type="entry name" value="BLR1237 PROTEIN"/>
    <property type="match status" value="1"/>
</dbReference>
<dbReference type="InterPro" id="IPR005064">
    <property type="entry name" value="BUG"/>
</dbReference>
<dbReference type="InterPro" id="IPR042100">
    <property type="entry name" value="Bug_dom1"/>
</dbReference>
<dbReference type="EMBL" id="CP063982">
    <property type="protein sequence ID" value="UOD49988.1"/>
    <property type="molecule type" value="Genomic_DNA"/>
</dbReference>
<dbReference type="Pfam" id="PF03401">
    <property type="entry name" value="TctC"/>
    <property type="match status" value="1"/>
</dbReference>
<gene>
    <name evidence="3" type="ORF">DHf2319_11185</name>
</gene>
<organism evidence="3 4">
    <name type="scientific">Orrella daihaiensis</name>
    <dbReference type="NCBI Taxonomy" id="2782176"/>
    <lineage>
        <taxon>Bacteria</taxon>
        <taxon>Pseudomonadati</taxon>
        <taxon>Pseudomonadota</taxon>
        <taxon>Betaproteobacteria</taxon>
        <taxon>Burkholderiales</taxon>
        <taxon>Alcaligenaceae</taxon>
        <taxon>Orrella</taxon>
    </lineage>
</organism>
<keyword evidence="2" id="KW-0732">Signal</keyword>
<keyword evidence="4" id="KW-1185">Reference proteome</keyword>
<evidence type="ECO:0000256" key="2">
    <source>
        <dbReference type="SAM" id="SignalP"/>
    </source>
</evidence>
<accession>A0ABY4AIS7</accession>
<dbReference type="PANTHER" id="PTHR42928">
    <property type="entry name" value="TRICARBOXYLATE-BINDING PROTEIN"/>
    <property type="match status" value="1"/>
</dbReference>
<comment type="similarity">
    <text evidence="1">Belongs to the UPF0065 (bug) family.</text>
</comment>
<name>A0ABY4AIS7_9BURK</name>
<dbReference type="Gene3D" id="3.40.190.150">
    <property type="entry name" value="Bordetella uptake gene, domain 1"/>
    <property type="match status" value="1"/>
</dbReference>
<sequence>MDKKRRSLNKAFIAAPLLASLPLSSALAQQTTWPNGNIKLIVPFGAGGSVDRFSRGLASHWEKTLGGSAIVVENRGGAGGMLGARTFMGAPKDGTVLFAGIQPTLSMNIVAQDADFTLDDFVFVNIEQRDFSSITVRADSKYKTIQDLVNDIRANPGKIKISMVPGSGTYLFGLAFVKGLNLDVNIVTFNGGGAQRTDLLGGHSDAMIASAYGDMVLGDKVRVLAVSSLETFPGWPNAVPITKAYPELKIPAIGDNRFIAVSREFAETNPKAFEALVQSYQKAFNSPEYQDYITKQGSILISAYRGPEQSKQLVQELHDVVVEFKDTLKGS</sequence>
<dbReference type="PIRSF" id="PIRSF017082">
    <property type="entry name" value="YflP"/>
    <property type="match status" value="1"/>
</dbReference>
<dbReference type="Proteomes" id="UP000831607">
    <property type="component" value="Chromosome"/>
</dbReference>
<reference evidence="3 4" key="1">
    <citation type="submission" date="2020-11" db="EMBL/GenBank/DDBJ databases">
        <title>Algicoccus daihaiensis sp.nov., isolated from Daihai Lake in Inner Mongolia.</title>
        <authorList>
            <person name="Kai J."/>
        </authorList>
    </citation>
    <scope>NUCLEOTIDE SEQUENCE [LARGE SCALE GENOMIC DNA]</scope>
    <source>
        <strain evidence="4">f23</strain>
    </source>
</reference>
<dbReference type="Gene3D" id="3.40.190.10">
    <property type="entry name" value="Periplasmic binding protein-like II"/>
    <property type="match status" value="1"/>
</dbReference>
<proteinExistence type="inferred from homology"/>
<protein>
    <submittedName>
        <fullName evidence="3">Tripartite tricarboxylate transporter substrate binding protein</fullName>
    </submittedName>
</protein>